<evidence type="ECO:0000259" key="4">
    <source>
        <dbReference type="Pfam" id="PF13579"/>
    </source>
</evidence>
<dbReference type="GO" id="GO:0016757">
    <property type="term" value="F:glycosyltransferase activity"/>
    <property type="evidence" value="ECO:0007669"/>
    <property type="project" value="UniProtKB-KW"/>
</dbReference>
<dbReference type="PANTHER" id="PTHR12526">
    <property type="entry name" value="GLYCOSYLTRANSFERASE"/>
    <property type="match status" value="1"/>
</dbReference>
<dbReference type="RefSeq" id="WP_345972416.1">
    <property type="nucleotide sequence ID" value="NZ_CP147920.1"/>
</dbReference>
<evidence type="ECO:0000256" key="1">
    <source>
        <dbReference type="ARBA" id="ARBA00022676"/>
    </source>
</evidence>
<sequence length="348" mass="38317">MTHSATGMLIAHANFAKGFRGGERQTQLLIETLSQRGYRQRLLVRKGSELGRRCRGIENLSVIEIGKPYALHLGHLKGAGVLHAHETKAAQFALFGKWLLGVPYIVTRRVDHAITNNAFNRAIYASATQCVALSEAIKTEIRKIVPETDVATIPSAWSRLETDEARVRQLKTRFEGKFVVGQIGALVDAHKGQAILIEAARILERRHPDIQFILLGGGSDEAMLKAAAADLGNITFEGFVNNVGDYLACFDLFAFPSRYEGLGSILFDAMQFDVPIVASNVGGIPDIVHHEDNGLLVPPGDARALAEAIKRLYGDAALRERLSARARDELDAYSPAAMTEKYERLYRR</sequence>
<feature type="domain" description="Glycosyl transferase family 1" evidence="3">
    <location>
        <begin position="171"/>
        <end position="328"/>
    </location>
</feature>
<feature type="domain" description="Glycosyltransferase subfamily 4-like N-terminal" evidence="4">
    <location>
        <begin position="21"/>
        <end position="154"/>
    </location>
</feature>
<gene>
    <name evidence="5" type="ORF">WCY31_11050</name>
</gene>
<dbReference type="Pfam" id="PF00534">
    <property type="entry name" value="Glycos_transf_1"/>
    <property type="match status" value="1"/>
</dbReference>
<dbReference type="PANTHER" id="PTHR12526:SF510">
    <property type="entry name" value="D-INOSITOL 3-PHOSPHATE GLYCOSYLTRANSFERASE"/>
    <property type="match status" value="1"/>
</dbReference>
<dbReference type="SUPFAM" id="SSF53756">
    <property type="entry name" value="UDP-Glycosyltransferase/glycogen phosphorylase"/>
    <property type="match status" value="1"/>
</dbReference>
<dbReference type="Proteomes" id="UP001447842">
    <property type="component" value="Chromosome"/>
</dbReference>
<accession>A0ABZ3HAE8</accession>
<evidence type="ECO:0000259" key="3">
    <source>
        <dbReference type="Pfam" id="PF00534"/>
    </source>
</evidence>
<evidence type="ECO:0000313" key="5">
    <source>
        <dbReference type="EMBL" id="XAU14768.1"/>
    </source>
</evidence>
<organism evidence="5 6">
    <name type="scientific">Sulfurimonas diazotrophicus</name>
    <dbReference type="NCBI Taxonomy" id="3131939"/>
    <lineage>
        <taxon>Bacteria</taxon>
        <taxon>Pseudomonadati</taxon>
        <taxon>Campylobacterota</taxon>
        <taxon>Epsilonproteobacteria</taxon>
        <taxon>Campylobacterales</taxon>
        <taxon>Sulfurimonadaceae</taxon>
        <taxon>Sulfurimonas</taxon>
    </lineage>
</organism>
<dbReference type="InterPro" id="IPR028098">
    <property type="entry name" value="Glyco_trans_4-like_N"/>
</dbReference>
<keyword evidence="1 5" id="KW-0328">Glycosyltransferase</keyword>
<dbReference type="Pfam" id="PF13579">
    <property type="entry name" value="Glyco_trans_4_4"/>
    <property type="match status" value="1"/>
</dbReference>
<keyword evidence="2 5" id="KW-0808">Transferase</keyword>
<evidence type="ECO:0000313" key="6">
    <source>
        <dbReference type="Proteomes" id="UP001447842"/>
    </source>
</evidence>
<dbReference type="EC" id="2.4.-.-" evidence="5"/>
<dbReference type="Gene3D" id="3.40.50.2000">
    <property type="entry name" value="Glycogen Phosphorylase B"/>
    <property type="match status" value="2"/>
</dbReference>
<name>A0ABZ3HAE8_9BACT</name>
<dbReference type="CDD" id="cd03801">
    <property type="entry name" value="GT4_PimA-like"/>
    <property type="match status" value="1"/>
</dbReference>
<dbReference type="EMBL" id="CP147920">
    <property type="protein sequence ID" value="XAU14768.1"/>
    <property type="molecule type" value="Genomic_DNA"/>
</dbReference>
<reference evidence="5 6" key="1">
    <citation type="submission" date="2024-03" db="EMBL/GenBank/DDBJ databases">
        <title>Sulfurimonas sp. HSL3-1.</title>
        <authorList>
            <person name="Wang S."/>
        </authorList>
    </citation>
    <scope>NUCLEOTIDE SEQUENCE [LARGE SCALE GENOMIC DNA]</scope>
    <source>
        <strain evidence="5 6">HSL3-1</strain>
    </source>
</reference>
<evidence type="ECO:0000256" key="2">
    <source>
        <dbReference type="ARBA" id="ARBA00022679"/>
    </source>
</evidence>
<protein>
    <submittedName>
        <fullName evidence="5">Glycosyltransferase family 4 protein</fullName>
        <ecNumber evidence="5">2.4.-.-</ecNumber>
    </submittedName>
</protein>
<keyword evidence="6" id="KW-1185">Reference proteome</keyword>
<proteinExistence type="predicted"/>
<dbReference type="InterPro" id="IPR001296">
    <property type="entry name" value="Glyco_trans_1"/>
</dbReference>